<evidence type="ECO:0000256" key="4">
    <source>
        <dbReference type="ARBA" id="ARBA00022729"/>
    </source>
</evidence>
<evidence type="ECO:0000256" key="3">
    <source>
        <dbReference type="ARBA" id="ARBA00022448"/>
    </source>
</evidence>
<dbReference type="PANTHER" id="PTHR30290:SF10">
    <property type="entry name" value="PERIPLASMIC OLIGOPEPTIDE-BINDING PROTEIN-RELATED"/>
    <property type="match status" value="1"/>
</dbReference>
<dbReference type="AlphaFoldDB" id="A0AAE3JE04"/>
<dbReference type="GO" id="GO:0043190">
    <property type="term" value="C:ATP-binding cassette (ABC) transporter complex"/>
    <property type="evidence" value="ECO:0007669"/>
    <property type="project" value="InterPro"/>
</dbReference>
<dbReference type="Gene3D" id="3.90.76.10">
    <property type="entry name" value="Dipeptide-binding Protein, Domain 1"/>
    <property type="match status" value="1"/>
</dbReference>
<dbReference type="PROSITE" id="PS01040">
    <property type="entry name" value="SBP_BACTERIAL_5"/>
    <property type="match status" value="1"/>
</dbReference>
<name>A0AAE3JE04_9FIRM</name>
<evidence type="ECO:0000259" key="6">
    <source>
        <dbReference type="Pfam" id="PF00496"/>
    </source>
</evidence>
<gene>
    <name evidence="7" type="ORF">LKD48_16405</name>
</gene>
<comment type="caution">
    <text evidence="7">The sequence shown here is derived from an EMBL/GenBank/DDBJ whole genome shotgun (WGS) entry which is preliminary data.</text>
</comment>
<dbReference type="Pfam" id="PF00496">
    <property type="entry name" value="SBP_bac_5"/>
    <property type="match status" value="1"/>
</dbReference>
<comment type="subcellular location">
    <subcellularLocation>
        <location evidence="1">Cell membrane</location>
        <topology evidence="1">Lipid-anchor</topology>
    </subcellularLocation>
</comment>
<dbReference type="Proteomes" id="UP001198200">
    <property type="component" value="Unassembled WGS sequence"/>
</dbReference>
<dbReference type="PANTHER" id="PTHR30290">
    <property type="entry name" value="PERIPLASMIC BINDING COMPONENT OF ABC TRANSPORTER"/>
    <property type="match status" value="1"/>
</dbReference>
<evidence type="ECO:0000256" key="2">
    <source>
        <dbReference type="ARBA" id="ARBA00005695"/>
    </source>
</evidence>
<dbReference type="Gene3D" id="3.40.190.10">
    <property type="entry name" value="Periplasmic binding protein-like II"/>
    <property type="match status" value="1"/>
</dbReference>
<feature type="domain" description="Solute-binding protein family 5" evidence="6">
    <location>
        <begin position="74"/>
        <end position="515"/>
    </location>
</feature>
<dbReference type="InterPro" id="IPR039424">
    <property type="entry name" value="SBP_5"/>
</dbReference>
<accession>A0AAE3JE04</accession>
<evidence type="ECO:0000313" key="7">
    <source>
        <dbReference type="EMBL" id="MCC2223178.1"/>
    </source>
</evidence>
<dbReference type="GO" id="GO:0042597">
    <property type="term" value="C:periplasmic space"/>
    <property type="evidence" value="ECO:0007669"/>
    <property type="project" value="UniProtKB-ARBA"/>
</dbReference>
<dbReference type="InterPro" id="IPR023765">
    <property type="entry name" value="SBP_5_CS"/>
</dbReference>
<sequence>MKKTRKAAAVLTAVAMAAVSAAPVMADEIKDLYDYELQSREIETWNILQSQLMSDTNVLTNLYDGLVEADEYGKLTPAIAESWETEDNGLTWTFHLRKGVKWVDQNGNEKGEVTAQDFLTSLEWVLNFHKNDAANTSMPMEMIAGAEDYYNMTNEMDADAALALTAESPEFADTVGIKAVDDYTLQYTCLSEKPYFDTVAAYNCLYPISQGMLDEIGVDGFKAATPENIWYNGGYTCTEYIQQNTKTLTKNPLYWDTDAKLFDSVTIKMVESADTAYQLYTTGELDRVDLSESNLMTIYNNESDPYHNQLVEKRPNKKSYQFHFNYDKLNDDQTEDTNWNTAIANEAFRKCWYYGLDLGSWYKRTNAINPYKCYNNSYTMQGLIYTSDGTEYTELVQEKLGLPSYDGETMTRLDSAKFEEYKAQAMEELTAEGVTFPIHARYFVASGNQTALDSANVLKQAFADSFGDDFIVLDIDSYVSSLSKEVYNLKRQSFAIAGWGADYGDPQNYLGQETDDSDNAYYMVQLGHAVDSESDELKDLYSQFTELVNKADAITDDMDARYEAYAEAEAFMLDHALIVPAYFDISWELTRINDYSKINAMFGIQNNKYKNWETSTDAYTAEDYAAFLETWNENASKIE</sequence>
<organism evidence="7 8">
    <name type="scientific">Anthropogastromicrobium aceti</name>
    <dbReference type="NCBI Taxonomy" id="2981768"/>
    <lineage>
        <taxon>Bacteria</taxon>
        <taxon>Bacillati</taxon>
        <taxon>Bacillota</taxon>
        <taxon>Clostridia</taxon>
        <taxon>Lachnospirales</taxon>
        <taxon>Lachnospiraceae</taxon>
        <taxon>Anthropogastromicrobium</taxon>
    </lineage>
</organism>
<evidence type="ECO:0000256" key="5">
    <source>
        <dbReference type="SAM" id="SignalP"/>
    </source>
</evidence>
<evidence type="ECO:0000256" key="1">
    <source>
        <dbReference type="ARBA" id="ARBA00004193"/>
    </source>
</evidence>
<evidence type="ECO:0000313" key="8">
    <source>
        <dbReference type="Proteomes" id="UP001198200"/>
    </source>
</evidence>
<dbReference type="SUPFAM" id="SSF53850">
    <property type="entry name" value="Periplasmic binding protein-like II"/>
    <property type="match status" value="1"/>
</dbReference>
<dbReference type="PIRSF" id="PIRSF002741">
    <property type="entry name" value="MppA"/>
    <property type="match status" value="1"/>
</dbReference>
<dbReference type="EMBL" id="JAJEQN010000091">
    <property type="protein sequence ID" value="MCC2223178.1"/>
    <property type="molecule type" value="Genomic_DNA"/>
</dbReference>
<dbReference type="RefSeq" id="WP_308732645.1">
    <property type="nucleotide sequence ID" value="NZ_JAJEQN010000091.1"/>
</dbReference>
<dbReference type="Gene3D" id="3.10.105.10">
    <property type="entry name" value="Dipeptide-binding Protein, Domain 3"/>
    <property type="match status" value="1"/>
</dbReference>
<keyword evidence="3" id="KW-0813">Transport</keyword>
<feature type="chain" id="PRO_5042180518" evidence="5">
    <location>
        <begin position="27"/>
        <end position="639"/>
    </location>
</feature>
<dbReference type="GO" id="GO:0015833">
    <property type="term" value="P:peptide transport"/>
    <property type="evidence" value="ECO:0007669"/>
    <property type="project" value="TreeGrafter"/>
</dbReference>
<dbReference type="GO" id="GO:1904680">
    <property type="term" value="F:peptide transmembrane transporter activity"/>
    <property type="evidence" value="ECO:0007669"/>
    <property type="project" value="TreeGrafter"/>
</dbReference>
<dbReference type="InterPro" id="IPR000914">
    <property type="entry name" value="SBP_5_dom"/>
</dbReference>
<comment type="similarity">
    <text evidence="2">Belongs to the bacterial solute-binding protein 5 family.</text>
</comment>
<dbReference type="InterPro" id="IPR030678">
    <property type="entry name" value="Peptide/Ni-bd"/>
</dbReference>
<protein>
    <submittedName>
        <fullName evidence="7">ABC transporter substrate-binding protein</fullName>
    </submittedName>
</protein>
<proteinExistence type="inferred from homology"/>
<feature type="signal peptide" evidence="5">
    <location>
        <begin position="1"/>
        <end position="26"/>
    </location>
</feature>
<keyword evidence="4 5" id="KW-0732">Signal</keyword>
<keyword evidence="8" id="KW-1185">Reference proteome</keyword>
<reference evidence="7 8" key="1">
    <citation type="submission" date="2021-10" db="EMBL/GenBank/DDBJ databases">
        <title>Anaerobic single-cell dispensing facilitates the cultivation of human gut bacteria.</title>
        <authorList>
            <person name="Afrizal A."/>
        </authorList>
    </citation>
    <scope>NUCLEOTIDE SEQUENCE [LARGE SCALE GENOMIC DNA]</scope>
    <source>
        <strain evidence="7 8">CLA-AA-H224</strain>
    </source>
</reference>